<keyword evidence="1" id="KW-0808">Transferase</keyword>
<organism evidence="3 4">
    <name type="scientific">Sedimentitalea todarodis</name>
    <dbReference type="NCBI Taxonomy" id="1631240"/>
    <lineage>
        <taxon>Bacteria</taxon>
        <taxon>Pseudomonadati</taxon>
        <taxon>Pseudomonadota</taxon>
        <taxon>Alphaproteobacteria</taxon>
        <taxon>Rhodobacterales</taxon>
        <taxon>Paracoccaceae</taxon>
        <taxon>Sedimentitalea</taxon>
    </lineage>
</organism>
<gene>
    <name evidence="3" type="ORF">QO231_02790</name>
</gene>
<dbReference type="Pfam" id="PF03610">
    <property type="entry name" value="EIIA-man"/>
    <property type="match status" value="1"/>
</dbReference>
<feature type="domain" description="PTS EIIA type-4" evidence="2">
    <location>
        <begin position="1"/>
        <end position="122"/>
    </location>
</feature>
<reference evidence="4" key="1">
    <citation type="submission" date="2023-05" db="EMBL/GenBank/DDBJ databases">
        <title>Sedimentitalea sp. nov. JM2-8.</title>
        <authorList>
            <person name="Huang J."/>
        </authorList>
    </citation>
    <scope>NUCLEOTIDE SEQUENCE [LARGE SCALE GENOMIC DNA]</scope>
    <source>
        <strain evidence="4">KHS03</strain>
    </source>
</reference>
<name>A0ABU3V9D5_9RHOB</name>
<dbReference type="PANTHER" id="PTHR33799">
    <property type="entry name" value="PTS PERMEASE-RELATED-RELATED"/>
    <property type="match status" value="1"/>
</dbReference>
<dbReference type="PANTHER" id="PTHR33799:SF1">
    <property type="entry name" value="PTS SYSTEM MANNOSE-SPECIFIC EIIAB COMPONENT-RELATED"/>
    <property type="match status" value="1"/>
</dbReference>
<dbReference type="Proteomes" id="UP001255416">
    <property type="component" value="Unassembled WGS sequence"/>
</dbReference>
<sequence length="130" mass="13694">MIGIVIVAHGGLAREFLAATEHIIGKPNGICAIGIEAVHDRAAVEQEICDAADAVDTGDGVVVVVDLHGGSPCNLALKAVRPEKRRIVFGVNLPLLVQLAKHRDEPVADAVRIAIDAGKKYIFAKNISSE</sequence>
<evidence type="ECO:0000313" key="3">
    <source>
        <dbReference type="EMBL" id="MDU9002778.1"/>
    </source>
</evidence>
<dbReference type="Gene3D" id="3.40.50.510">
    <property type="entry name" value="Phosphotransferase system, mannose-type IIA component"/>
    <property type="match status" value="1"/>
</dbReference>
<dbReference type="InterPro" id="IPR036662">
    <property type="entry name" value="PTS_EIIA_man-typ_sf"/>
</dbReference>
<evidence type="ECO:0000313" key="4">
    <source>
        <dbReference type="Proteomes" id="UP001255416"/>
    </source>
</evidence>
<dbReference type="InterPro" id="IPR004701">
    <property type="entry name" value="PTS_EIIA_man-typ"/>
</dbReference>
<evidence type="ECO:0000259" key="2">
    <source>
        <dbReference type="PROSITE" id="PS51096"/>
    </source>
</evidence>
<dbReference type="SUPFAM" id="SSF53062">
    <property type="entry name" value="PTS system fructose IIA component-like"/>
    <property type="match status" value="1"/>
</dbReference>
<protein>
    <submittedName>
        <fullName evidence="3">PTS fructose transporter subunit IIA</fullName>
    </submittedName>
</protein>
<accession>A0ABU3V9D5</accession>
<dbReference type="PROSITE" id="PS51096">
    <property type="entry name" value="PTS_EIIA_TYPE_4"/>
    <property type="match status" value="1"/>
</dbReference>
<dbReference type="InterPro" id="IPR051471">
    <property type="entry name" value="Bacterial_PTS_sugar_comp"/>
</dbReference>
<keyword evidence="4" id="KW-1185">Reference proteome</keyword>
<dbReference type="RefSeq" id="WP_316773130.1">
    <property type="nucleotide sequence ID" value="NZ_JASMWN010000002.1"/>
</dbReference>
<dbReference type="EMBL" id="JASMWN010000002">
    <property type="protein sequence ID" value="MDU9002778.1"/>
    <property type="molecule type" value="Genomic_DNA"/>
</dbReference>
<comment type="caution">
    <text evidence="3">The sequence shown here is derived from an EMBL/GenBank/DDBJ whole genome shotgun (WGS) entry which is preliminary data.</text>
</comment>
<proteinExistence type="predicted"/>
<evidence type="ECO:0000256" key="1">
    <source>
        <dbReference type="ARBA" id="ARBA00022679"/>
    </source>
</evidence>